<evidence type="ECO:0008006" key="4">
    <source>
        <dbReference type="Google" id="ProtNLM"/>
    </source>
</evidence>
<evidence type="ECO:0000313" key="2">
    <source>
        <dbReference type="EMBL" id="MBA9077882.1"/>
    </source>
</evidence>
<dbReference type="AlphaFoldDB" id="A0A839GG76"/>
<gene>
    <name evidence="2" type="ORF">FHS90_002601</name>
</gene>
<accession>A0A839GG76</accession>
<proteinExistence type="predicted"/>
<keyword evidence="3" id="KW-1185">Reference proteome</keyword>
<evidence type="ECO:0000313" key="3">
    <source>
        <dbReference type="Proteomes" id="UP000563094"/>
    </source>
</evidence>
<dbReference type="EMBL" id="JACJIQ010000009">
    <property type="protein sequence ID" value="MBA9077882.1"/>
    <property type="molecule type" value="Genomic_DNA"/>
</dbReference>
<sequence>MKKLLFKISILFALPFLFSCEKEVVDPSEEAQALALVSESREASCQDFSYFHKYDGRVSLGNAWGKLVLVGFAEGVPLQAKKWLLSLHPQVDSIEGETFLDSGVLTIVRLKPNSTCFDATKLMKRLEKHPSVLFANPTFSTPSEDPAVDAWLGVSNEFLVSIEGSGTLAQLEQLVQKTNTKIVFSLSDEIHILSADKKAAGSVLEVVSQFNEQSFITLAEPNLLFQFSPSAASPDRARAARSFSDSKQRFLKKARR</sequence>
<dbReference type="PROSITE" id="PS51257">
    <property type="entry name" value="PROKAR_LIPOPROTEIN"/>
    <property type="match status" value="1"/>
</dbReference>
<feature type="compositionally biased region" description="Low complexity" evidence="1">
    <location>
        <begin position="233"/>
        <end position="245"/>
    </location>
</feature>
<protein>
    <recommendedName>
        <fullName evidence="4">Lipoprotein</fullName>
    </recommendedName>
</protein>
<organism evidence="2 3">
    <name type="scientific">Rufibacter quisquiliarum</name>
    <dbReference type="NCBI Taxonomy" id="1549639"/>
    <lineage>
        <taxon>Bacteria</taxon>
        <taxon>Pseudomonadati</taxon>
        <taxon>Bacteroidota</taxon>
        <taxon>Cytophagia</taxon>
        <taxon>Cytophagales</taxon>
        <taxon>Hymenobacteraceae</taxon>
        <taxon>Rufibacter</taxon>
    </lineage>
</organism>
<dbReference type="RefSeq" id="WP_182513278.1">
    <property type="nucleotide sequence ID" value="NZ_JACJIQ010000009.1"/>
</dbReference>
<evidence type="ECO:0000256" key="1">
    <source>
        <dbReference type="SAM" id="MobiDB-lite"/>
    </source>
</evidence>
<dbReference type="Proteomes" id="UP000563094">
    <property type="component" value="Unassembled WGS sequence"/>
</dbReference>
<comment type="caution">
    <text evidence="2">The sequence shown here is derived from an EMBL/GenBank/DDBJ whole genome shotgun (WGS) entry which is preliminary data.</text>
</comment>
<feature type="region of interest" description="Disordered" evidence="1">
    <location>
        <begin position="233"/>
        <end position="256"/>
    </location>
</feature>
<name>A0A839GG76_9BACT</name>
<reference evidence="2 3" key="1">
    <citation type="submission" date="2020-08" db="EMBL/GenBank/DDBJ databases">
        <title>Genomic Encyclopedia of Type Strains, Phase IV (KMG-IV): sequencing the most valuable type-strain genomes for metagenomic binning, comparative biology and taxonomic classification.</title>
        <authorList>
            <person name="Goeker M."/>
        </authorList>
    </citation>
    <scope>NUCLEOTIDE SEQUENCE [LARGE SCALE GENOMIC DNA]</scope>
    <source>
        <strain evidence="2 3">DSM 29854</strain>
    </source>
</reference>